<name>D5SNI8_PLAL2</name>
<evidence type="ECO:0000313" key="1">
    <source>
        <dbReference type="EMBL" id="ADG68102.1"/>
    </source>
</evidence>
<evidence type="ECO:0000313" key="2">
    <source>
        <dbReference type="Proteomes" id="UP000002220"/>
    </source>
</evidence>
<accession>D5SNI8</accession>
<dbReference type="KEGG" id="plm:Plim_2276"/>
<keyword evidence="2" id="KW-1185">Reference proteome</keyword>
<protein>
    <submittedName>
        <fullName evidence="1">Uncharacterized protein</fullName>
    </submittedName>
</protein>
<dbReference type="AlphaFoldDB" id="D5SNI8"/>
<dbReference type="EMBL" id="CP001744">
    <property type="protein sequence ID" value="ADG68102.1"/>
    <property type="molecule type" value="Genomic_DNA"/>
</dbReference>
<organism evidence="1 2">
    <name type="scientific">Planctopirus limnophila (strain ATCC 43296 / DSM 3776 / IFAM 1008 / Mu 290)</name>
    <name type="common">Planctomyces limnophilus</name>
    <dbReference type="NCBI Taxonomy" id="521674"/>
    <lineage>
        <taxon>Bacteria</taxon>
        <taxon>Pseudomonadati</taxon>
        <taxon>Planctomycetota</taxon>
        <taxon>Planctomycetia</taxon>
        <taxon>Planctomycetales</taxon>
        <taxon>Planctomycetaceae</taxon>
        <taxon>Planctopirus</taxon>
    </lineage>
</organism>
<dbReference type="STRING" id="521674.Plim_2276"/>
<gene>
    <name evidence="1" type="ordered locus">Plim_2276</name>
</gene>
<proteinExistence type="predicted"/>
<reference evidence="1 2" key="1">
    <citation type="journal article" date="2010" name="Stand. Genomic Sci.">
        <title>Complete genome sequence of Planctomyces limnophilus type strain (Mu 290).</title>
        <authorList>
            <person name="Labutti K."/>
            <person name="Sikorski J."/>
            <person name="Schneider S."/>
            <person name="Nolan M."/>
            <person name="Lucas S."/>
            <person name="Glavina Del Rio T."/>
            <person name="Tice H."/>
            <person name="Cheng J.F."/>
            <person name="Goodwin L."/>
            <person name="Pitluck S."/>
            <person name="Liolios K."/>
            <person name="Ivanova N."/>
            <person name="Mavromatis K."/>
            <person name="Mikhailova N."/>
            <person name="Pati A."/>
            <person name="Chen A."/>
            <person name="Palaniappan K."/>
            <person name="Land M."/>
            <person name="Hauser L."/>
            <person name="Chang Y.J."/>
            <person name="Jeffries C.D."/>
            <person name="Tindall B.J."/>
            <person name="Rohde M."/>
            <person name="Goker M."/>
            <person name="Woyke T."/>
            <person name="Bristow J."/>
            <person name="Eisen J.A."/>
            <person name="Markowitz V."/>
            <person name="Hugenholtz P."/>
            <person name="Kyrpides N.C."/>
            <person name="Klenk H.P."/>
            <person name="Lapidus A."/>
        </authorList>
    </citation>
    <scope>NUCLEOTIDE SEQUENCE [LARGE SCALE GENOMIC DNA]</scope>
    <source>
        <strain evidence="2">ATCC 43296 / DSM 3776 / IFAM 1008 / 290</strain>
    </source>
</reference>
<dbReference type="HOGENOM" id="CLU_3028346_0_0_0"/>
<sequence length="55" mass="6191">MVHYCEMEVAVGDVIRLENCVMTILDIDGEEITVKLDLDDEPFPVIGSLTLSRPR</sequence>
<dbReference type="Proteomes" id="UP000002220">
    <property type="component" value="Chromosome"/>
</dbReference>